<dbReference type="Proteomes" id="UP000324222">
    <property type="component" value="Unassembled WGS sequence"/>
</dbReference>
<organism evidence="2 3">
    <name type="scientific">Portunus trituberculatus</name>
    <name type="common">Swimming crab</name>
    <name type="synonym">Neptunus trituberculatus</name>
    <dbReference type="NCBI Taxonomy" id="210409"/>
    <lineage>
        <taxon>Eukaryota</taxon>
        <taxon>Metazoa</taxon>
        <taxon>Ecdysozoa</taxon>
        <taxon>Arthropoda</taxon>
        <taxon>Crustacea</taxon>
        <taxon>Multicrustacea</taxon>
        <taxon>Malacostraca</taxon>
        <taxon>Eumalacostraca</taxon>
        <taxon>Eucarida</taxon>
        <taxon>Decapoda</taxon>
        <taxon>Pleocyemata</taxon>
        <taxon>Brachyura</taxon>
        <taxon>Eubrachyura</taxon>
        <taxon>Portunoidea</taxon>
        <taxon>Portunidae</taxon>
        <taxon>Portuninae</taxon>
        <taxon>Portunus</taxon>
    </lineage>
</organism>
<accession>A0A5B7KC17</accession>
<reference evidence="2 3" key="1">
    <citation type="submission" date="2019-05" db="EMBL/GenBank/DDBJ databases">
        <title>Another draft genome of Portunus trituberculatus and its Hox gene families provides insights of decapod evolution.</title>
        <authorList>
            <person name="Jeong J.-H."/>
            <person name="Song I."/>
            <person name="Kim S."/>
            <person name="Choi T."/>
            <person name="Kim D."/>
            <person name="Ryu S."/>
            <person name="Kim W."/>
        </authorList>
    </citation>
    <scope>NUCLEOTIDE SEQUENCE [LARGE SCALE GENOMIC DNA]</scope>
    <source>
        <tissue evidence="2">Muscle</tissue>
    </source>
</reference>
<name>A0A5B7KC17_PORTR</name>
<comment type="caution">
    <text evidence="2">The sequence shown here is derived from an EMBL/GenBank/DDBJ whole genome shotgun (WGS) entry which is preliminary data.</text>
</comment>
<gene>
    <name evidence="2" type="ORF">E2C01_100358</name>
</gene>
<evidence type="ECO:0000256" key="1">
    <source>
        <dbReference type="SAM" id="MobiDB-lite"/>
    </source>
</evidence>
<dbReference type="AlphaFoldDB" id="A0A5B7KC17"/>
<evidence type="ECO:0000313" key="3">
    <source>
        <dbReference type="Proteomes" id="UP000324222"/>
    </source>
</evidence>
<feature type="region of interest" description="Disordered" evidence="1">
    <location>
        <begin position="1"/>
        <end position="94"/>
    </location>
</feature>
<proteinExistence type="predicted"/>
<keyword evidence="3" id="KW-1185">Reference proteome</keyword>
<evidence type="ECO:0000313" key="2">
    <source>
        <dbReference type="EMBL" id="MPD04660.1"/>
    </source>
</evidence>
<feature type="compositionally biased region" description="Basic residues" evidence="1">
    <location>
        <begin position="7"/>
        <end position="18"/>
    </location>
</feature>
<protein>
    <submittedName>
        <fullName evidence="2">Uncharacterized protein</fullName>
    </submittedName>
</protein>
<sequence length="94" mass="10464">MTQDTRRCHHQGARRQSQKHVDSKTQVLRERPSAGRMCVSGNQSCLGLPNMSRLENLQPKPRESPSSSSQPLPNPHHPLHSSPPHRPMSQVGSS</sequence>
<feature type="compositionally biased region" description="Basic and acidic residues" evidence="1">
    <location>
        <begin position="19"/>
        <end position="33"/>
    </location>
</feature>
<dbReference type="EMBL" id="VSRR010142133">
    <property type="protein sequence ID" value="MPD04660.1"/>
    <property type="molecule type" value="Genomic_DNA"/>
</dbReference>